<dbReference type="InterPro" id="IPR008928">
    <property type="entry name" value="6-hairpin_glycosidase_sf"/>
</dbReference>
<dbReference type="SUPFAM" id="SSF52833">
    <property type="entry name" value="Thioredoxin-like"/>
    <property type="match status" value="1"/>
</dbReference>
<dbReference type="PIRSF" id="PIRSF006402">
    <property type="entry name" value="UCP006402_thioredoxin"/>
    <property type="match status" value="1"/>
</dbReference>
<evidence type="ECO:0000313" key="2">
    <source>
        <dbReference type="EMBL" id="NYR15511.1"/>
    </source>
</evidence>
<dbReference type="RefSeq" id="WP_011900679.1">
    <property type="nucleotide sequence ID" value="NZ_JAAVJF010000002.1"/>
</dbReference>
<accession>A0A7L4P9D3</accession>
<dbReference type="InterPro" id="IPR012341">
    <property type="entry name" value="6hp_glycosidase-like_sf"/>
</dbReference>
<name>A0A7L4P9D3_9CREN</name>
<dbReference type="InterPro" id="IPR036249">
    <property type="entry name" value="Thioredoxin-like_sf"/>
</dbReference>
<dbReference type="InterPro" id="IPR004879">
    <property type="entry name" value="Ssp411-like_TRX"/>
</dbReference>
<dbReference type="Gene3D" id="1.50.10.10">
    <property type="match status" value="1"/>
</dbReference>
<dbReference type="SUPFAM" id="SSF48208">
    <property type="entry name" value="Six-hairpin glycosidases"/>
    <property type="match status" value="1"/>
</dbReference>
<dbReference type="GeneID" id="5054328"/>
<dbReference type="OMA" id="DVGAVWC"/>
<dbReference type="EMBL" id="JAAVJF010000002">
    <property type="protein sequence ID" value="NYR15511.1"/>
    <property type="molecule type" value="Genomic_DNA"/>
</dbReference>
<feature type="domain" description="Spermatogenesis-associated protein 20-like TRX" evidence="1">
    <location>
        <begin position="6"/>
        <end position="165"/>
    </location>
</feature>
<dbReference type="Proteomes" id="UP000554766">
    <property type="component" value="Unassembled WGS sequence"/>
</dbReference>
<dbReference type="InterPro" id="IPR024705">
    <property type="entry name" value="Ssp411"/>
</dbReference>
<proteinExistence type="predicted"/>
<dbReference type="Pfam" id="PF03190">
    <property type="entry name" value="Thioredox_DsbH"/>
    <property type="match status" value="1"/>
</dbReference>
<dbReference type="CDD" id="cd02955">
    <property type="entry name" value="SSP411"/>
    <property type="match status" value="1"/>
</dbReference>
<dbReference type="PANTHER" id="PTHR42899">
    <property type="entry name" value="SPERMATOGENESIS-ASSOCIATED PROTEIN 20"/>
    <property type="match status" value="1"/>
</dbReference>
<dbReference type="PANTHER" id="PTHR42899:SF1">
    <property type="entry name" value="SPERMATOGENESIS-ASSOCIATED PROTEIN 20"/>
    <property type="match status" value="1"/>
</dbReference>
<dbReference type="GO" id="GO:0005975">
    <property type="term" value="P:carbohydrate metabolic process"/>
    <property type="evidence" value="ECO:0007669"/>
    <property type="project" value="InterPro"/>
</dbReference>
<sequence>MDREACLRRSTSPFVLDGLRSKVQWWAWCEEAFQKAKAEDKPILVDVGAVWCHWCHVIDETTYNDDEIADIINKHFVPIKVDRDERPDVDRRLQEYAVLVSGQSGWPLTVFMTPEGEVIWAATYLPPRDYGGLPGMAKVLRAVLEAYRTKKGDIKKMAEDLSKEIAAWHNPSEAELDRSVQLDILASLAASFDEEYGGFGTAPKFPPITQLDLLLLRHFYDGKSVYGKMAHATLRAMARGGVYDQLGGGFFRYSTDRLWLIPHYEKLLVDNAELLSLYARAYAHFGDQLYRKTAAGIIKWLDEFMRDPGGGYYASQDADVDGEEGAYYRWTEDELKETLGDLFPKAADMFGLYEFKWPEGRATLSIVRVVPEADLILERLAEARKARKPPRVDTTIYAGWSCAMAKAELEASRLAGIGDKEFALKTLDKIRREAWDGSRLARGLRGGGPVGEGVLEDYAYCALAALEAYSHTGRYLDWGVEVAGAMVDRFLDQGGFRDVERPDPVLKTPHYPVADTPNYSGNALAILACDLLHYATGIRKFRDAAERALKALAGKLARLGPSAAGLAIALDAHLAEPPRTVVVGSAEELLRAALAAYRPLHVVMPVASGWDYPEPSIKAMLAGPKPAAYVCAWGACSMPISDPGRLGEAVRKFRREAYGLE</sequence>
<protein>
    <submittedName>
        <fullName evidence="2">Thioredoxin domain-containing protein</fullName>
    </submittedName>
</protein>
<keyword evidence="3" id="KW-1185">Reference proteome</keyword>
<comment type="caution">
    <text evidence="2">The sequence shown here is derived from an EMBL/GenBank/DDBJ whole genome shotgun (WGS) entry which is preliminary data.</text>
</comment>
<evidence type="ECO:0000259" key="1">
    <source>
        <dbReference type="Pfam" id="PF03190"/>
    </source>
</evidence>
<gene>
    <name evidence="2" type="ORF">HC235_06045</name>
</gene>
<reference evidence="2 3" key="1">
    <citation type="journal article" date="2020" name="Nat. Commun.">
        <title>The structures of two archaeal type IV pili illuminate evolutionary relationships.</title>
        <authorList>
            <person name="Wang F."/>
            <person name="Baquero D.P."/>
            <person name="Su Z."/>
            <person name="Beltran L.C."/>
            <person name="Prangishvili D."/>
            <person name="Krupovic M."/>
            <person name="Egelman E.H."/>
        </authorList>
    </citation>
    <scope>NUCLEOTIDE SEQUENCE [LARGE SCALE GENOMIC DNA]</scope>
    <source>
        <strain evidence="2 3">2GA</strain>
    </source>
</reference>
<dbReference type="AlphaFoldDB" id="A0A7L4P9D3"/>
<organism evidence="2 3">
    <name type="scientific">Pyrobaculum arsenaticum</name>
    <dbReference type="NCBI Taxonomy" id="121277"/>
    <lineage>
        <taxon>Archaea</taxon>
        <taxon>Thermoproteota</taxon>
        <taxon>Thermoprotei</taxon>
        <taxon>Thermoproteales</taxon>
        <taxon>Thermoproteaceae</taxon>
        <taxon>Pyrobaculum</taxon>
    </lineage>
</organism>
<dbReference type="Gene3D" id="3.40.30.10">
    <property type="entry name" value="Glutaredoxin"/>
    <property type="match status" value="1"/>
</dbReference>
<evidence type="ECO:0000313" key="3">
    <source>
        <dbReference type="Proteomes" id="UP000554766"/>
    </source>
</evidence>